<reference evidence="1" key="1">
    <citation type="submission" date="2016-07" db="EMBL/GenBank/DDBJ databases">
        <title>New class B carbapenemase carried by novel plasmid in Pseudomonas putida enviromental strain in eastern Amazonia.</title>
        <authorList>
            <person name="Souza C.O."/>
            <person name="Lima K.V."/>
            <person name="Brasiliense D.M."/>
            <person name="Perez-Chaparro P.J."/>
            <person name="Mamizuka E.M."/>
            <person name="Lima M.O."/>
            <person name="Lima L.N."/>
            <person name="McCulloch J.A."/>
        </authorList>
    </citation>
    <scope>NUCLEOTIDE SEQUENCE [LARGE SCALE GENOMIC DNA]</scope>
    <source>
        <strain evidence="1">IEC33019</strain>
    </source>
</reference>
<dbReference type="AlphaFoldDB" id="A0A1B2F7K7"/>
<name>A0A1B2F7K7_PSEPU</name>
<proteinExistence type="predicted"/>
<dbReference type="RefSeq" id="WP_157765888.1">
    <property type="nucleotide sequence ID" value="NZ_CP016634.1"/>
</dbReference>
<dbReference type="EMBL" id="CP016634">
    <property type="protein sequence ID" value="ANY88242.1"/>
    <property type="molecule type" value="Genomic_DNA"/>
</dbReference>
<gene>
    <name evidence="1" type="ORF">IEC33019_2698</name>
</gene>
<evidence type="ECO:0000313" key="1">
    <source>
        <dbReference type="EMBL" id="ANY88242.1"/>
    </source>
</evidence>
<organism evidence="1">
    <name type="scientific">Pseudomonas putida</name>
    <name type="common">Arthrobacter siderocapsulatus</name>
    <dbReference type="NCBI Taxonomy" id="303"/>
    <lineage>
        <taxon>Bacteria</taxon>
        <taxon>Pseudomonadati</taxon>
        <taxon>Pseudomonadota</taxon>
        <taxon>Gammaproteobacteria</taxon>
        <taxon>Pseudomonadales</taxon>
        <taxon>Pseudomonadaceae</taxon>
        <taxon>Pseudomonas</taxon>
    </lineage>
</organism>
<accession>A0A1B2F7K7</accession>
<sequence>MIKLKALALFAACIVLAGFVSEYINARKQALDTPVRITIRVLDGNSQPIPDTVALVK</sequence>
<protein>
    <submittedName>
        <fullName evidence="1">Uncharacterized protein</fullName>
    </submittedName>
</protein>